<name>A0AA36M5G1_CYLNA</name>
<evidence type="ECO:0000313" key="3">
    <source>
        <dbReference type="Proteomes" id="UP001176961"/>
    </source>
</evidence>
<comment type="caution">
    <text evidence="2">The sequence shown here is derived from an EMBL/GenBank/DDBJ whole genome shotgun (WGS) entry which is preliminary data.</text>
</comment>
<proteinExistence type="predicted"/>
<dbReference type="EMBL" id="CATQJL010000223">
    <property type="protein sequence ID" value="CAJ0598475.1"/>
    <property type="molecule type" value="Genomic_DNA"/>
</dbReference>
<dbReference type="InterPro" id="IPR035126">
    <property type="entry name" value="SCVP"/>
</dbReference>
<protein>
    <submittedName>
        <fullName evidence="2">Uncharacterized protein</fullName>
    </submittedName>
</protein>
<feature type="region of interest" description="Disordered" evidence="1">
    <location>
        <begin position="152"/>
        <end position="188"/>
    </location>
</feature>
<keyword evidence="3" id="KW-1185">Reference proteome</keyword>
<evidence type="ECO:0000313" key="2">
    <source>
        <dbReference type="EMBL" id="CAJ0598475.1"/>
    </source>
</evidence>
<accession>A0AA36M5G1</accession>
<dbReference type="AlphaFoldDB" id="A0AA36M5G1"/>
<reference evidence="2" key="1">
    <citation type="submission" date="2023-07" db="EMBL/GenBank/DDBJ databases">
        <authorList>
            <consortium name="CYATHOMIX"/>
        </authorList>
    </citation>
    <scope>NUCLEOTIDE SEQUENCE</scope>
    <source>
        <strain evidence="2">N/A</strain>
    </source>
</reference>
<dbReference type="Pfam" id="PF17619">
    <property type="entry name" value="SCVP"/>
    <property type="match status" value="1"/>
</dbReference>
<sequence length="188" mass="20852">MYPLALTFFAVAVFGDAHRNPWEMIEVLLASNVRNYHETPGFLDDFRQLFDDFAEQTGTHYDDRNFRQLATYISGLPVAKYGLRYTNCEQLRQFLSGINLQQRYHLQYVSVKCGRMKFSYCMGFVCDGFSTVSTAGTSAPTMTHTSPFTYTTTSAEGSTGAPTTARTATTASSSPTSASTASDNEDPF</sequence>
<gene>
    <name evidence="2" type="ORF">CYNAS_LOCUS10458</name>
</gene>
<dbReference type="Proteomes" id="UP001176961">
    <property type="component" value="Unassembled WGS sequence"/>
</dbReference>
<feature type="compositionally biased region" description="Low complexity" evidence="1">
    <location>
        <begin position="152"/>
        <end position="182"/>
    </location>
</feature>
<evidence type="ECO:0000256" key="1">
    <source>
        <dbReference type="SAM" id="MobiDB-lite"/>
    </source>
</evidence>
<organism evidence="2 3">
    <name type="scientific">Cylicocyclus nassatus</name>
    <name type="common">Nematode worm</name>
    <dbReference type="NCBI Taxonomy" id="53992"/>
    <lineage>
        <taxon>Eukaryota</taxon>
        <taxon>Metazoa</taxon>
        <taxon>Ecdysozoa</taxon>
        <taxon>Nematoda</taxon>
        <taxon>Chromadorea</taxon>
        <taxon>Rhabditida</taxon>
        <taxon>Rhabditina</taxon>
        <taxon>Rhabditomorpha</taxon>
        <taxon>Strongyloidea</taxon>
        <taxon>Strongylidae</taxon>
        <taxon>Cylicocyclus</taxon>
    </lineage>
</organism>